<dbReference type="InterPro" id="IPR015890">
    <property type="entry name" value="Chorismate_C"/>
</dbReference>
<proteinExistence type="inferred from homology"/>
<protein>
    <recommendedName>
        <fullName evidence="3">isochorismate synthase</fullName>
        <ecNumber evidence="3">5.4.4.2</ecNumber>
    </recommendedName>
    <alternativeName>
        <fullName evidence="5">Isochorismate mutase</fullName>
    </alternativeName>
</protein>
<evidence type="ECO:0000256" key="3">
    <source>
        <dbReference type="ARBA" id="ARBA00012824"/>
    </source>
</evidence>
<keyword evidence="4 7" id="KW-0413">Isomerase</keyword>
<dbReference type="NCBIfam" id="TIGR00543">
    <property type="entry name" value="isochor_syn"/>
    <property type="match status" value="1"/>
</dbReference>
<dbReference type="InterPro" id="IPR004561">
    <property type="entry name" value="IsoChor_synthase"/>
</dbReference>
<dbReference type="PANTHER" id="PTHR42839">
    <property type="entry name" value="ISOCHORISMATE SYNTHASE ENTC"/>
    <property type="match status" value="1"/>
</dbReference>
<evidence type="ECO:0000256" key="4">
    <source>
        <dbReference type="ARBA" id="ARBA00023235"/>
    </source>
</evidence>
<comment type="similarity">
    <text evidence="2">Belongs to the isochorismate synthase family.</text>
</comment>
<dbReference type="Gene3D" id="3.60.120.10">
    <property type="entry name" value="Anthranilate synthase"/>
    <property type="match status" value="1"/>
</dbReference>
<dbReference type="GO" id="GO:0008909">
    <property type="term" value="F:isochorismate synthase activity"/>
    <property type="evidence" value="ECO:0007669"/>
    <property type="project" value="UniProtKB-EC"/>
</dbReference>
<dbReference type="PANTHER" id="PTHR42839:SF2">
    <property type="entry name" value="ISOCHORISMATE SYNTHASE ENTC"/>
    <property type="match status" value="1"/>
</dbReference>
<comment type="caution">
    <text evidence="7">The sequence shown here is derived from an EMBL/GenBank/DDBJ whole genome shotgun (WGS) entry which is preliminary data.</text>
</comment>
<dbReference type="SUPFAM" id="SSF56322">
    <property type="entry name" value="ADC synthase"/>
    <property type="match status" value="1"/>
</dbReference>
<keyword evidence="8" id="KW-1185">Reference proteome</keyword>
<dbReference type="InterPro" id="IPR005801">
    <property type="entry name" value="ADC_synthase"/>
</dbReference>
<dbReference type="EC" id="5.4.4.2" evidence="3"/>
<evidence type="ECO:0000259" key="6">
    <source>
        <dbReference type="Pfam" id="PF00425"/>
    </source>
</evidence>
<evidence type="ECO:0000313" key="7">
    <source>
        <dbReference type="EMBL" id="TCI03790.1"/>
    </source>
</evidence>
<sequence>MADEIANGQRQEEFFFSSPSSSILARGVVSTYSEKIEFSRLDSFVTEILQKHKRDESDNPIAMGLIPFSEHNPVRFIIPEQVLVSSSSRVGQGGLNTCPAFCHRMQPIPAPNEYMRMVQQAVNACGCGGIDKVVLSRSMQVDTEEDIDLDQLLLTLLQQNRTGYTFCVNISEPGETRHLIGSSPELLVSRKGAAIRSNPLAGSRRRSALESENEQLCLEMLDSDKDLHEHGLVVESVERALQPYCSNLYVPLIPSVIHTPAMLHLSTQVEGSLMNPNTSVLKLVSALHPTPAVCGFPKASAHQFIRESEAFDRGYFTGLVGWCDSRGNGEWVIVIRCAEVAEKQMRVFAGAGIVDGSEPLSELHETGNKMRTILNAIGIDLLESEMLGATI</sequence>
<comment type="catalytic activity">
    <reaction evidence="1">
        <text>chorismate = isochorismate</text>
        <dbReference type="Rhea" id="RHEA:18985"/>
        <dbReference type="ChEBI" id="CHEBI:29748"/>
        <dbReference type="ChEBI" id="CHEBI:29780"/>
        <dbReference type="EC" id="5.4.4.2"/>
    </reaction>
</comment>
<gene>
    <name evidence="7" type="ORF">EZV61_09135</name>
</gene>
<feature type="domain" description="Chorismate-utilising enzyme C-terminal" evidence="6">
    <location>
        <begin position="112"/>
        <end position="369"/>
    </location>
</feature>
<evidence type="ECO:0000256" key="1">
    <source>
        <dbReference type="ARBA" id="ARBA00000799"/>
    </source>
</evidence>
<organism evidence="7 8">
    <name type="scientific">Corallincola luteus</name>
    <dbReference type="NCBI Taxonomy" id="1775177"/>
    <lineage>
        <taxon>Bacteria</taxon>
        <taxon>Pseudomonadati</taxon>
        <taxon>Pseudomonadota</taxon>
        <taxon>Gammaproteobacteria</taxon>
        <taxon>Alteromonadales</taxon>
        <taxon>Psychromonadaceae</taxon>
        <taxon>Corallincola</taxon>
    </lineage>
</organism>
<evidence type="ECO:0000256" key="5">
    <source>
        <dbReference type="ARBA" id="ARBA00041564"/>
    </source>
</evidence>
<dbReference type="Proteomes" id="UP000292554">
    <property type="component" value="Unassembled WGS sequence"/>
</dbReference>
<dbReference type="Pfam" id="PF00425">
    <property type="entry name" value="Chorismate_bind"/>
    <property type="match status" value="1"/>
</dbReference>
<reference evidence="7 8" key="1">
    <citation type="submission" date="2019-02" db="EMBL/GenBank/DDBJ databases">
        <title>Corallincola luteus sp. nov., a marine bacterium isolated from surface sediment of Bohai Sea in China.</title>
        <authorList>
            <person name="Ren Q."/>
        </authorList>
    </citation>
    <scope>NUCLEOTIDE SEQUENCE [LARGE SCALE GENOMIC DNA]</scope>
    <source>
        <strain evidence="7 8">DASS28</strain>
    </source>
</reference>
<dbReference type="EMBL" id="SJXE01000003">
    <property type="protein sequence ID" value="TCI03790.1"/>
    <property type="molecule type" value="Genomic_DNA"/>
</dbReference>
<evidence type="ECO:0000313" key="8">
    <source>
        <dbReference type="Proteomes" id="UP000292554"/>
    </source>
</evidence>
<accession>A0ABY2AMH6</accession>
<name>A0ABY2AMH6_9GAMM</name>
<evidence type="ECO:0000256" key="2">
    <source>
        <dbReference type="ARBA" id="ARBA00005297"/>
    </source>
</evidence>